<evidence type="ECO:0000313" key="2">
    <source>
        <dbReference type="Proteomes" id="UP000030421"/>
    </source>
</evidence>
<accession>A0ACC4NZB6</accession>
<dbReference type="EMBL" id="JRWR01000004">
    <property type="protein sequence ID" value="KHD25788.1"/>
    <property type="molecule type" value="Genomic_DNA"/>
</dbReference>
<evidence type="ECO:0000313" key="1">
    <source>
        <dbReference type="EMBL" id="KHD25788.1"/>
    </source>
</evidence>
<organism evidence="1 2">
    <name type="scientific">Vibrio caribbeanicus</name>
    <dbReference type="NCBI Taxonomy" id="701175"/>
    <lineage>
        <taxon>Bacteria</taxon>
        <taxon>Pseudomonadati</taxon>
        <taxon>Pseudomonadota</taxon>
        <taxon>Gammaproteobacteria</taxon>
        <taxon>Vibrionales</taxon>
        <taxon>Vibrionaceae</taxon>
        <taxon>Vibrio</taxon>
    </lineage>
</organism>
<keyword evidence="2" id="KW-1185">Reference proteome</keyword>
<comment type="caution">
    <text evidence="1">The sequence shown here is derived from an EMBL/GenBank/DDBJ whole genome shotgun (WGS) entry which is preliminary data.</text>
</comment>
<sequence length="86" mass="9548">MGVFSLNSQPIVIIDKNSKSVGKTIASTHEILTILSTINMQQELHHSFSLKVPLLGERIAQDQFCIVKFYANLTATLKSYNNGVIQ</sequence>
<name>A0ACC4NZB6_9VIBR</name>
<gene>
    <name evidence="1" type="ORF">NM09_08825</name>
</gene>
<protein>
    <submittedName>
        <fullName evidence="1">Uncharacterized protein</fullName>
    </submittedName>
</protein>
<proteinExistence type="predicted"/>
<reference evidence="1" key="1">
    <citation type="submission" date="2014-10" db="EMBL/GenBank/DDBJ databases">
        <title>Genome sequencing of Vibrio caribbeanicus T14.</title>
        <authorList>
            <person name="Chan K.-G."/>
            <person name="Mohamad N.I."/>
        </authorList>
    </citation>
    <scope>NUCLEOTIDE SEQUENCE</scope>
    <source>
        <strain evidence="1">T14</strain>
    </source>
</reference>
<dbReference type="Proteomes" id="UP000030421">
    <property type="component" value="Unassembled WGS sequence"/>
</dbReference>